<feature type="signal peptide" evidence="9">
    <location>
        <begin position="1"/>
        <end position="28"/>
    </location>
</feature>
<keyword evidence="9" id="KW-0732">Signal</keyword>
<dbReference type="PROSITE" id="PS00137">
    <property type="entry name" value="SUBTILASE_HIS"/>
    <property type="match status" value="1"/>
</dbReference>
<dbReference type="PANTHER" id="PTHR43806">
    <property type="entry name" value="PEPTIDASE S8"/>
    <property type="match status" value="1"/>
</dbReference>
<feature type="active site" description="Charge relay system" evidence="5 6">
    <location>
        <position position="174"/>
    </location>
</feature>
<feature type="domain" description="P/Homo B" evidence="10">
    <location>
        <begin position="475"/>
        <end position="596"/>
    </location>
</feature>
<evidence type="ECO:0000256" key="2">
    <source>
        <dbReference type="ARBA" id="ARBA00022670"/>
    </source>
</evidence>
<keyword evidence="4 6" id="KW-0720">Serine protease</keyword>
<evidence type="ECO:0000256" key="4">
    <source>
        <dbReference type="ARBA" id="ARBA00022825"/>
    </source>
</evidence>
<reference evidence="11 12" key="1">
    <citation type="submission" date="2015-11" db="EMBL/GenBank/DDBJ databases">
        <title>Genome-wide analysis reveals the secondary metabolome in Streptomyces kanasensis ZX01.</title>
        <authorList>
            <person name="Zhang G."/>
            <person name="Han L."/>
            <person name="Feng J."/>
            <person name="Zhang X."/>
        </authorList>
    </citation>
    <scope>NUCLEOTIDE SEQUENCE [LARGE SCALE GENOMIC DNA]</scope>
    <source>
        <strain evidence="11 12">ZX01</strain>
    </source>
</reference>
<evidence type="ECO:0000256" key="1">
    <source>
        <dbReference type="ARBA" id="ARBA00011073"/>
    </source>
</evidence>
<keyword evidence="2 6" id="KW-0645">Protease</keyword>
<dbReference type="PROSITE" id="PS00136">
    <property type="entry name" value="SUBTILASE_ASP"/>
    <property type="match status" value="1"/>
</dbReference>
<name>A0A100Y9P0_9ACTN</name>
<dbReference type="InterPro" id="IPR015500">
    <property type="entry name" value="Peptidase_S8_subtilisin-rel"/>
</dbReference>
<keyword evidence="12" id="KW-1185">Reference proteome</keyword>
<dbReference type="SUPFAM" id="SSF49785">
    <property type="entry name" value="Galactose-binding domain-like"/>
    <property type="match status" value="1"/>
</dbReference>
<evidence type="ECO:0000256" key="5">
    <source>
        <dbReference type="PIRSR" id="PIRSR615500-1"/>
    </source>
</evidence>
<dbReference type="InterPro" id="IPR022398">
    <property type="entry name" value="Peptidase_S8_His-AS"/>
</dbReference>
<dbReference type="OrthoDB" id="9813435at2"/>
<feature type="chain" id="PRO_5039405463" evidence="9">
    <location>
        <begin position="29"/>
        <end position="596"/>
    </location>
</feature>
<feature type="region of interest" description="Disordered" evidence="8">
    <location>
        <begin position="123"/>
        <end position="142"/>
    </location>
</feature>
<dbReference type="InterPro" id="IPR023828">
    <property type="entry name" value="Peptidase_S8_Ser-AS"/>
</dbReference>
<dbReference type="EMBL" id="LNSV01000004">
    <property type="protein sequence ID" value="KUH40234.1"/>
    <property type="molecule type" value="Genomic_DNA"/>
</dbReference>
<evidence type="ECO:0000256" key="8">
    <source>
        <dbReference type="SAM" id="MobiDB-lite"/>
    </source>
</evidence>
<accession>A0A100Y9P0</accession>
<dbReference type="Pfam" id="PF01483">
    <property type="entry name" value="P_proprotein"/>
    <property type="match status" value="1"/>
</dbReference>
<evidence type="ECO:0000313" key="12">
    <source>
        <dbReference type="Proteomes" id="UP000054011"/>
    </source>
</evidence>
<feature type="active site" description="Charge relay system" evidence="5 6">
    <location>
        <position position="214"/>
    </location>
</feature>
<dbReference type="PANTHER" id="PTHR43806:SF11">
    <property type="entry name" value="CEREVISIN-RELATED"/>
    <property type="match status" value="1"/>
</dbReference>
<evidence type="ECO:0000256" key="6">
    <source>
        <dbReference type="PROSITE-ProRule" id="PRU01240"/>
    </source>
</evidence>
<dbReference type="Proteomes" id="UP000054011">
    <property type="component" value="Unassembled WGS sequence"/>
</dbReference>
<comment type="caution">
    <text evidence="11">The sequence shown here is derived from an EMBL/GenBank/DDBJ whole genome shotgun (WGS) entry which is preliminary data.</text>
</comment>
<evidence type="ECO:0000256" key="7">
    <source>
        <dbReference type="RuleBase" id="RU003355"/>
    </source>
</evidence>
<dbReference type="InterPro" id="IPR023827">
    <property type="entry name" value="Peptidase_S8_Asp-AS"/>
</dbReference>
<dbReference type="PROSITE" id="PS51318">
    <property type="entry name" value="TAT"/>
    <property type="match status" value="1"/>
</dbReference>
<feature type="active site" description="Charge relay system" evidence="5 6">
    <location>
        <position position="410"/>
    </location>
</feature>
<dbReference type="InterPro" id="IPR006311">
    <property type="entry name" value="TAT_signal"/>
</dbReference>
<dbReference type="RefSeq" id="WP_058940472.1">
    <property type="nucleotide sequence ID" value="NZ_LNSV01000004.1"/>
</dbReference>
<dbReference type="InterPro" id="IPR002884">
    <property type="entry name" value="P_dom"/>
</dbReference>
<gene>
    <name evidence="11" type="ORF">ATE80_02735</name>
</gene>
<dbReference type="PRINTS" id="PR00723">
    <property type="entry name" value="SUBTILISIN"/>
</dbReference>
<dbReference type="SUPFAM" id="SSF52743">
    <property type="entry name" value="Subtilisin-like"/>
    <property type="match status" value="1"/>
</dbReference>
<dbReference type="GO" id="GO:0006508">
    <property type="term" value="P:proteolysis"/>
    <property type="evidence" value="ECO:0007669"/>
    <property type="project" value="UniProtKB-KW"/>
</dbReference>
<dbReference type="STRING" id="936756.ATE80_02735"/>
<keyword evidence="3 6" id="KW-0378">Hydrolase</keyword>
<sequence length="596" mass="60501">MLPHISAGLRRSAAAVALGAAVALAAPAAPAAAAPQAAAATPTAATAPTGAWAAGTRAYLVITTPGDTSAVRAAVAGNGGTVFAHYDAIGVVVAHSASATFATTMRGVSGVQQVGATRTSDVPADAYAPALPPTPTQSATTLTESDRWDMTQIRADQAWAVTTGSATVKVGVLDTGVDDLHQDIAPNFNAADSVSCAYGRADTRAGAWRDVGTHGTHVAGTIAAAKNGKGVIGVAPGVRISSVRIAEPTTSMFFAENTICGFMWAGDHGFRVTNNSYYTDPWMFNCPDDADQAAIIEGVRRAQAYAEGKGSLQVAAAGNSNYDLANKTTDTSSPNDSTPVSRRITNACVDIPTELPGVVTVAAMGRGNVKASYSNFGRDVIDIAAPGGDGSSGVYSTLPGGKYGNMNGTSMASPHVAGVAALLASVNPSFTPADLRARLASQATDTACPSDSRCTGTTAKNGFFGEGQTDALKAVGGSTPTPGTYFENTADVAITDNGTVESPITVTGVSGNAPAALKVGVDVKHTYRGDLVLSLVAPDGTVYPLEDFANGDSGDDVVKTYTVNASAEVAAGTWKLRVRDVATQDSGRIDAWNLTF</sequence>
<dbReference type="PROSITE" id="PS00138">
    <property type="entry name" value="SUBTILASE_SER"/>
    <property type="match status" value="1"/>
</dbReference>
<dbReference type="AlphaFoldDB" id="A0A100Y9P0"/>
<dbReference type="InterPro" id="IPR036852">
    <property type="entry name" value="Peptidase_S8/S53_dom_sf"/>
</dbReference>
<proteinExistence type="inferred from homology"/>
<dbReference type="GO" id="GO:0004252">
    <property type="term" value="F:serine-type endopeptidase activity"/>
    <property type="evidence" value="ECO:0007669"/>
    <property type="project" value="UniProtKB-UniRule"/>
</dbReference>
<comment type="similarity">
    <text evidence="1 6 7">Belongs to the peptidase S8 family.</text>
</comment>
<dbReference type="InterPro" id="IPR050131">
    <property type="entry name" value="Peptidase_S8_subtilisin-like"/>
</dbReference>
<dbReference type="InterPro" id="IPR000209">
    <property type="entry name" value="Peptidase_S8/S53_dom"/>
</dbReference>
<protein>
    <submittedName>
        <fullName evidence="11">Peptidase S8</fullName>
    </submittedName>
</protein>
<dbReference type="FunFam" id="2.60.120.260:FF:000149">
    <property type="entry name" value="Leupeptin-inactivating enzyme 1"/>
    <property type="match status" value="1"/>
</dbReference>
<evidence type="ECO:0000313" key="11">
    <source>
        <dbReference type="EMBL" id="KUH40234.1"/>
    </source>
</evidence>
<evidence type="ECO:0000256" key="9">
    <source>
        <dbReference type="SAM" id="SignalP"/>
    </source>
</evidence>
<dbReference type="PROSITE" id="PS51892">
    <property type="entry name" value="SUBTILASE"/>
    <property type="match status" value="1"/>
</dbReference>
<evidence type="ECO:0000259" key="10">
    <source>
        <dbReference type="PROSITE" id="PS51829"/>
    </source>
</evidence>
<organism evidence="11 12">
    <name type="scientific">Streptomyces kanasensis</name>
    <dbReference type="NCBI Taxonomy" id="936756"/>
    <lineage>
        <taxon>Bacteria</taxon>
        <taxon>Bacillati</taxon>
        <taxon>Actinomycetota</taxon>
        <taxon>Actinomycetes</taxon>
        <taxon>Kitasatosporales</taxon>
        <taxon>Streptomycetaceae</taxon>
        <taxon>Streptomyces</taxon>
    </lineage>
</organism>
<dbReference type="Gene3D" id="2.60.120.260">
    <property type="entry name" value="Galactose-binding domain-like"/>
    <property type="match status" value="1"/>
</dbReference>
<dbReference type="InterPro" id="IPR008979">
    <property type="entry name" value="Galactose-bd-like_sf"/>
</dbReference>
<dbReference type="Pfam" id="PF00082">
    <property type="entry name" value="Peptidase_S8"/>
    <property type="match status" value="1"/>
</dbReference>
<dbReference type="PROSITE" id="PS51829">
    <property type="entry name" value="P_HOMO_B"/>
    <property type="match status" value="1"/>
</dbReference>
<dbReference type="Gene3D" id="3.40.50.200">
    <property type="entry name" value="Peptidase S8/S53 domain"/>
    <property type="match status" value="1"/>
</dbReference>
<evidence type="ECO:0000256" key="3">
    <source>
        <dbReference type="ARBA" id="ARBA00022801"/>
    </source>
</evidence>